<dbReference type="EMBL" id="NGKC01000004">
    <property type="protein sequence ID" value="RSU12841.1"/>
    <property type="molecule type" value="Genomic_DNA"/>
</dbReference>
<name>A0A430AXP5_9ENTE</name>
<dbReference type="InterPro" id="IPR032466">
    <property type="entry name" value="Metal_Hydrolase"/>
</dbReference>
<dbReference type="Pfam" id="PF01026">
    <property type="entry name" value="TatD_DNase"/>
    <property type="match status" value="1"/>
</dbReference>
<reference evidence="2 3" key="1">
    <citation type="submission" date="2017-05" db="EMBL/GenBank/DDBJ databases">
        <title>Vagococcus spp. assemblies.</title>
        <authorList>
            <person name="Gulvik C.A."/>
        </authorList>
    </citation>
    <scope>NUCLEOTIDE SEQUENCE [LARGE SCALE GENOMIC DNA]</scope>
    <source>
        <strain evidence="2 3">LMG 24798</strain>
    </source>
</reference>
<dbReference type="OrthoDB" id="9810005at2"/>
<sequence length="257" mass="29471">MTALPEHLPLVDAHCHLDENDLLLEILKNQQIPSIINCQTVDEYRKNRQKTKYLPFLHLSAGIHPWDAAVVSWEEMLPILAEAMIIGEIGMDSLWTDVALPIQEDVFRKQLDYASHAQKPVILHTKNQEQHIAEIIRDYPNRYLVHWYSADDFLTEFIDLDCYFTIGPSLHTDSAVRQVAETVPVNRLLMESDGLSAISWATGQQKTVTPQQYLSLQTDNLVKLSRLRQMEPLLLAEHMRSNLNHFISANHDKDAAD</sequence>
<organism evidence="2 3">
    <name type="scientific">Vagococcus acidifermentans</name>
    <dbReference type="NCBI Taxonomy" id="564710"/>
    <lineage>
        <taxon>Bacteria</taxon>
        <taxon>Bacillati</taxon>
        <taxon>Bacillota</taxon>
        <taxon>Bacilli</taxon>
        <taxon>Lactobacillales</taxon>
        <taxon>Enterococcaceae</taxon>
        <taxon>Vagococcus</taxon>
    </lineage>
</organism>
<comment type="caution">
    <text evidence="2">The sequence shown here is derived from an EMBL/GenBank/DDBJ whole genome shotgun (WGS) entry which is preliminary data.</text>
</comment>
<evidence type="ECO:0000313" key="3">
    <source>
        <dbReference type="Proteomes" id="UP000286773"/>
    </source>
</evidence>
<dbReference type="InterPro" id="IPR001130">
    <property type="entry name" value="TatD-like"/>
</dbReference>
<dbReference type="GO" id="GO:0016788">
    <property type="term" value="F:hydrolase activity, acting on ester bonds"/>
    <property type="evidence" value="ECO:0007669"/>
    <property type="project" value="InterPro"/>
</dbReference>
<dbReference type="InterPro" id="IPR018228">
    <property type="entry name" value="DNase_TatD-rel_CS"/>
</dbReference>
<dbReference type="Proteomes" id="UP000286773">
    <property type="component" value="Unassembled WGS sequence"/>
</dbReference>
<evidence type="ECO:0008006" key="4">
    <source>
        <dbReference type="Google" id="ProtNLM"/>
    </source>
</evidence>
<proteinExistence type="predicted"/>
<keyword evidence="1" id="KW-0378">Hydrolase</keyword>
<evidence type="ECO:0000313" key="2">
    <source>
        <dbReference type="EMBL" id="RSU12841.1"/>
    </source>
</evidence>
<accession>A0A430AXP5</accession>
<dbReference type="PANTHER" id="PTHR46124">
    <property type="entry name" value="D-AMINOACYL-TRNA DEACYLASE"/>
    <property type="match status" value="1"/>
</dbReference>
<dbReference type="PROSITE" id="PS01137">
    <property type="entry name" value="TATD_1"/>
    <property type="match status" value="1"/>
</dbReference>
<protein>
    <recommendedName>
        <fullName evidence="4">Hydrolase TatD</fullName>
    </recommendedName>
</protein>
<keyword evidence="3" id="KW-1185">Reference proteome</keyword>
<dbReference type="SUPFAM" id="SSF51556">
    <property type="entry name" value="Metallo-dependent hydrolases"/>
    <property type="match status" value="1"/>
</dbReference>
<gene>
    <name evidence="2" type="ORF">CBF27_04700</name>
</gene>
<dbReference type="AlphaFoldDB" id="A0A430AXP5"/>
<dbReference type="PANTHER" id="PTHR46124:SF2">
    <property type="entry name" value="D-AMINOACYL-TRNA DEACYLASE"/>
    <property type="match status" value="1"/>
</dbReference>
<evidence type="ECO:0000256" key="1">
    <source>
        <dbReference type="ARBA" id="ARBA00022801"/>
    </source>
</evidence>
<dbReference type="Gene3D" id="3.20.20.140">
    <property type="entry name" value="Metal-dependent hydrolases"/>
    <property type="match status" value="1"/>
</dbReference>